<comment type="caution">
    <text evidence="2">The sequence shown here is derived from an EMBL/GenBank/DDBJ whole genome shotgun (WGS) entry which is preliminary data.</text>
</comment>
<keyword evidence="1" id="KW-1133">Transmembrane helix</keyword>
<dbReference type="Proteomes" id="UP000321490">
    <property type="component" value="Unassembled WGS sequence"/>
</dbReference>
<evidence type="ECO:0000313" key="2">
    <source>
        <dbReference type="EMBL" id="TWH71943.1"/>
    </source>
</evidence>
<feature type="transmembrane region" description="Helical" evidence="1">
    <location>
        <begin position="181"/>
        <end position="202"/>
    </location>
</feature>
<dbReference type="OrthoDB" id="5197225at2"/>
<reference evidence="2 3" key="1">
    <citation type="submission" date="2019-07" db="EMBL/GenBank/DDBJ databases">
        <title>R&amp;d 2014.</title>
        <authorList>
            <person name="Klenk H.-P."/>
        </authorList>
    </citation>
    <scope>NUCLEOTIDE SEQUENCE [LARGE SCALE GENOMIC DNA]</scope>
    <source>
        <strain evidence="2 3">DSM 45764</strain>
    </source>
</reference>
<sequence length="208" mass="22167">MSAPHPYAGTRPDASPTEAASFAEARARLATTAHLPRVRMGRVMATCAAVLAVQTAALLVTDRSWDEVLLPGYVILMATFGLVFVLAAVTVAGFAAGAAAAGLVVLDQASLLPLLGGAALLALACGFAPGWARVEAWQATRSRSLTAEEEAALAQRALSGDRSRLWTRGVRLRTYWRSDRVLAAFLVLAFHPAMAAFSLWFIDWSSRR</sequence>
<evidence type="ECO:0000256" key="1">
    <source>
        <dbReference type="SAM" id="Phobius"/>
    </source>
</evidence>
<keyword evidence="1" id="KW-0472">Membrane</keyword>
<name>A0A562IMM1_9ACTN</name>
<gene>
    <name evidence="2" type="ORF">JD78_00443</name>
</gene>
<organism evidence="2 3">
    <name type="scientific">Modestobacter roseus</name>
    <dbReference type="NCBI Taxonomy" id="1181884"/>
    <lineage>
        <taxon>Bacteria</taxon>
        <taxon>Bacillati</taxon>
        <taxon>Actinomycetota</taxon>
        <taxon>Actinomycetes</taxon>
        <taxon>Geodermatophilales</taxon>
        <taxon>Geodermatophilaceae</taxon>
        <taxon>Modestobacter</taxon>
    </lineage>
</organism>
<feature type="transmembrane region" description="Helical" evidence="1">
    <location>
        <begin position="43"/>
        <end position="61"/>
    </location>
</feature>
<evidence type="ECO:0000313" key="3">
    <source>
        <dbReference type="Proteomes" id="UP000321490"/>
    </source>
</evidence>
<accession>A0A562IMM1</accession>
<dbReference type="RefSeq" id="WP_153361734.1">
    <property type="nucleotide sequence ID" value="NZ_JABGDC010000162.1"/>
</dbReference>
<protein>
    <submittedName>
        <fullName evidence="2">Uncharacterized protein</fullName>
    </submittedName>
</protein>
<proteinExistence type="predicted"/>
<dbReference type="EMBL" id="VLKF01000001">
    <property type="protein sequence ID" value="TWH71943.1"/>
    <property type="molecule type" value="Genomic_DNA"/>
</dbReference>
<dbReference type="AlphaFoldDB" id="A0A562IMM1"/>
<feature type="transmembrane region" description="Helical" evidence="1">
    <location>
        <begin position="73"/>
        <end position="106"/>
    </location>
</feature>
<keyword evidence="3" id="KW-1185">Reference proteome</keyword>
<feature type="transmembrane region" description="Helical" evidence="1">
    <location>
        <begin position="112"/>
        <end position="134"/>
    </location>
</feature>
<keyword evidence="1" id="KW-0812">Transmembrane</keyword>